<proteinExistence type="predicted"/>
<keyword evidence="1" id="KW-1133">Transmembrane helix</keyword>
<dbReference type="EMBL" id="JAGGMS010000001">
    <property type="protein sequence ID" value="MBP2184066.1"/>
    <property type="molecule type" value="Genomic_DNA"/>
</dbReference>
<dbReference type="Proteomes" id="UP000741013">
    <property type="component" value="Unassembled WGS sequence"/>
</dbReference>
<protein>
    <submittedName>
        <fullName evidence="2">Uncharacterized protein</fullName>
    </submittedName>
</protein>
<reference evidence="2 3" key="1">
    <citation type="submission" date="2021-03" db="EMBL/GenBank/DDBJ databases">
        <title>Sequencing the genomes of 1000 actinobacteria strains.</title>
        <authorList>
            <person name="Klenk H.-P."/>
        </authorList>
    </citation>
    <scope>NUCLEOTIDE SEQUENCE [LARGE SCALE GENOMIC DNA]</scope>
    <source>
        <strain evidence="2 3">DSM 45510</strain>
    </source>
</reference>
<gene>
    <name evidence="2" type="ORF">JOM49_005592</name>
</gene>
<accession>A0ABS4PXB0</accession>
<dbReference type="RefSeq" id="WP_209667133.1">
    <property type="nucleotide sequence ID" value="NZ_JAGGMS010000001.1"/>
</dbReference>
<evidence type="ECO:0000313" key="3">
    <source>
        <dbReference type="Proteomes" id="UP000741013"/>
    </source>
</evidence>
<comment type="caution">
    <text evidence="2">The sequence shown here is derived from an EMBL/GenBank/DDBJ whole genome shotgun (WGS) entry which is preliminary data.</text>
</comment>
<keyword evidence="1" id="KW-0472">Membrane</keyword>
<feature type="transmembrane region" description="Helical" evidence="1">
    <location>
        <begin position="38"/>
        <end position="56"/>
    </location>
</feature>
<evidence type="ECO:0000256" key="1">
    <source>
        <dbReference type="SAM" id="Phobius"/>
    </source>
</evidence>
<organism evidence="2 3">
    <name type="scientific">Amycolatopsis magusensis</name>
    <dbReference type="NCBI Taxonomy" id="882444"/>
    <lineage>
        <taxon>Bacteria</taxon>
        <taxon>Bacillati</taxon>
        <taxon>Actinomycetota</taxon>
        <taxon>Actinomycetes</taxon>
        <taxon>Pseudonocardiales</taxon>
        <taxon>Pseudonocardiaceae</taxon>
        <taxon>Amycolatopsis</taxon>
    </lineage>
</organism>
<sequence>MNDFDLPARRELPDEVRDSIRLRVREGMDAPRRRSWRGPALAAAAVAVLAAGALVATGDFRAPDDVAPATVLPSGVPSDSALADEALDRCWAALGAAGKADGFPDRDTWKPVYNTKPHGFAPFQVTVLSRAEGKPLVCDTTATTVTVSDPDTPPQYAPGTSAAVLLATPGGLIAGVTGGPGMLRLTYPRGSAAVGLEPVDGLFVYQMAVRPSSGTLTFDDRELTLPEPALSVVDRPAPGVDRTSDRGRLLGDCLAGAYHPTLDPESFQPGASLVQGPTTVVVGSFGQRFVFCAQAPEEILSNDVVLHEPTAVREARGFTNGINFEPESVGQEVVGGFVPPETARMEVRRANGKPALTPVVTGGTFVTVLPEDFEIDVQFGRQRENVTIALYDARDQLILEQPALFPAKG</sequence>
<keyword evidence="3" id="KW-1185">Reference proteome</keyword>
<keyword evidence="1" id="KW-0812">Transmembrane</keyword>
<name>A0ABS4PXB0_9PSEU</name>
<evidence type="ECO:0000313" key="2">
    <source>
        <dbReference type="EMBL" id="MBP2184066.1"/>
    </source>
</evidence>